<name>A0AAW2N6U4_9LAMI</name>
<comment type="caution">
    <text evidence="1">The sequence shown here is derived from an EMBL/GenBank/DDBJ whole genome shotgun (WGS) entry which is preliminary data.</text>
</comment>
<sequence length="264" mass="30114">MLQEAERRGEIKGVAIARGAPRTSHLLFVDDTIIFGIAREEAMLAIKRILRLFGQASEQEVNFEKSSRNVGDMEKRRLANILGVMLVPRHEKYLGLPAIVGKARGYLFQEARDLLVSGCRWEIRSGKDVCTWGDRWLPRPTEFRICSWPRVLDPGALVAELIDEESRCCKEELMQQVVDVDDANLIMKILLTRTGSPDTIIWHYTRKGDFSVRSAYKLEVQRAQRSLPSTSESRRISDAGVRISFTHIHLRVQIHILESTDSTQ</sequence>
<dbReference type="AlphaFoldDB" id="A0AAW2N6U4"/>
<evidence type="ECO:0008006" key="2">
    <source>
        <dbReference type="Google" id="ProtNLM"/>
    </source>
</evidence>
<reference evidence="1" key="2">
    <citation type="journal article" date="2024" name="Plant">
        <title>Genomic evolution and insights into agronomic trait innovations of Sesamum species.</title>
        <authorList>
            <person name="Miao H."/>
            <person name="Wang L."/>
            <person name="Qu L."/>
            <person name="Liu H."/>
            <person name="Sun Y."/>
            <person name="Le M."/>
            <person name="Wang Q."/>
            <person name="Wei S."/>
            <person name="Zheng Y."/>
            <person name="Lin W."/>
            <person name="Duan Y."/>
            <person name="Cao H."/>
            <person name="Xiong S."/>
            <person name="Wang X."/>
            <person name="Wei L."/>
            <person name="Li C."/>
            <person name="Ma Q."/>
            <person name="Ju M."/>
            <person name="Zhao R."/>
            <person name="Li G."/>
            <person name="Mu C."/>
            <person name="Tian Q."/>
            <person name="Mei H."/>
            <person name="Zhang T."/>
            <person name="Gao T."/>
            <person name="Zhang H."/>
        </authorList>
    </citation>
    <scope>NUCLEOTIDE SEQUENCE</scope>
    <source>
        <strain evidence="1">G01</strain>
    </source>
</reference>
<protein>
    <recommendedName>
        <fullName evidence="2">Reverse transcriptase</fullName>
    </recommendedName>
</protein>
<evidence type="ECO:0000313" key="1">
    <source>
        <dbReference type="EMBL" id="KAL0339245.1"/>
    </source>
</evidence>
<reference evidence="1" key="1">
    <citation type="submission" date="2020-06" db="EMBL/GenBank/DDBJ databases">
        <authorList>
            <person name="Li T."/>
            <person name="Hu X."/>
            <person name="Zhang T."/>
            <person name="Song X."/>
            <person name="Zhang H."/>
            <person name="Dai N."/>
            <person name="Sheng W."/>
            <person name="Hou X."/>
            <person name="Wei L."/>
        </authorList>
    </citation>
    <scope>NUCLEOTIDE SEQUENCE</scope>
    <source>
        <strain evidence="1">G01</strain>
        <tissue evidence="1">Leaf</tissue>
    </source>
</reference>
<organism evidence="1">
    <name type="scientific">Sesamum angustifolium</name>
    <dbReference type="NCBI Taxonomy" id="2727405"/>
    <lineage>
        <taxon>Eukaryota</taxon>
        <taxon>Viridiplantae</taxon>
        <taxon>Streptophyta</taxon>
        <taxon>Embryophyta</taxon>
        <taxon>Tracheophyta</taxon>
        <taxon>Spermatophyta</taxon>
        <taxon>Magnoliopsida</taxon>
        <taxon>eudicotyledons</taxon>
        <taxon>Gunneridae</taxon>
        <taxon>Pentapetalae</taxon>
        <taxon>asterids</taxon>
        <taxon>lamiids</taxon>
        <taxon>Lamiales</taxon>
        <taxon>Pedaliaceae</taxon>
        <taxon>Sesamum</taxon>
    </lineage>
</organism>
<dbReference type="EMBL" id="JACGWK010000008">
    <property type="protein sequence ID" value="KAL0339245.1"/>
    <property type="molecule type" value="Genomic_DNA"/>
</dbReference>
<accession>A0AAW2N6U4</accession>
<gene>
    <name evidence="1" type="ORF">Sangu_1446600</name>
</gene>
<proteinExistence type="predicted"/>